<comment type="subcellular location">
    <subcellularLocation>
        <location evidence="1 6 7">Cytoplasm</location>
    </subcellularLocation>
</comment>
<dbReference type="GO" id="GO:0003723">
    <property type="term" value="F:RNA binding"/>
    <property type="evidence" value="ECO:0007669"/>
    <property type="project" value="UniProtKB-UniRule"/>
</dbReference>
<evidence type="ECO:0000256" key="7">
    <source>
        <dbReference type="PIRNR" id="PIRNR036424"/>
    </source>
</evidence>
<dbReference type="Gene3D" id="2.130.10.10">
    <property type="entry name" value="YVTN repeat-like/Quinoprotein amine dehydrogenase"/>
    <property type="match status" value="1"/>
</dbReference>
<evidence type="ECO:0000313" key="10">
    <source>
        <dbReference type="Proteomes" id="UP000031516"/>
    </source>
</evidence>
<evidence type="ECO:0000259" key="8">
    <source>
        <dbReference type="PROSITE" id="PS50102"/>
    </source>
</evidence>
<dbReference type="SMART" id="SM00360">
    <property type="entry name" value="RRM"/>
    <property type="match status" value="1"/>
</dbReference>
<dbReference type="InterPro" id="IPR015943">
    <property type="entry name" value="WD40/YVTN_repeat-like_dom_sf"/>
</dbReference>
<dbReference type="GO" id="GO:0003743">
    <property type="term" value="F:translation initiation factor activity"/>
    <property type="evidence" value="ECO:0007669"/>
    <property type="project" value="UniProtKB-UniRule"/>
</dbReference>
<keyword evidence="3 6" id="KW-0396">Initiation factor</keyword>
<keyword evidence="10" id="KW-1185">Reference proteome</keyword>
<dbReference type="InterPro" id="IPR013979">
    <property type="entry name" value="TIF_beta_prop-like"/>
</dbReference>
<dbReference type="InterPro" id="IPR035979">
    <property type="entry name" value="RBD_domain_sf"/>
</dbReference>
<dbReference type="Pfam" id="PF08662">
    <property type="entry name" value="eIF2A"/>
    <property type="match status" value="1"/>
</dbReference>
<evidence type="ECO:0000256" key="1">
    <source>
        <dbReference type="ARBA" id="ARBA00004496"/>
    </source>
</evidence>
<reference evidence="9 10" key="1">
    <citation type="submission" date="2014-03" db="EMBL/GenBank/DDBJ databases">
        <title>The genome of Kluyveromyces dobzhanskii.</title>
        <authorList>
            <person name="Nystedt B."/>
            <person name="Astrom S."/>
        </authorList>
    </citation>
    <scope>NUCLEOTIDE SEQUENCE [LARGE SCALE GENOMIC DNA]</scope>
    <source>
        <strain evidence="9 10">CBS 2104</strain>
    </source>
</reference>
<comment type="function">
    <text evidence="7">Component of the eukaryotic translation initiation factor 3 (eIF-3) complex, which is involved in protein synthesis and, together with other initiation factors, stimulates binding of mRNA and methionyl-tRNAi to the 40S ribosome.</text>
</comment>
<organism evidence="9 10">
    <name type="scientific">Kluyveromyces dobzhanskii CBS 2104</name>
    <dbReference type="NCBI Taxonomy" id="1427455"/>
    <lineage>
        <taxon>Eukaryota</taxon>
        <taxon>Fungi</taxon>
        <taxon>Dikarya</taxon>
        <taxon>Ascomycota</taxon>
        <taxon>Saccharomycotina</taxon>
        <taxon>Saccharomycetes</taxon>
        <taxon>Saccharomycetales</taxon>
        <taxon>Saccharomycetaceae</taxon>
        <taxon>Kluyveromyces</taxon>
    </lineage>
</organism>
<evidence type="ECO:0000256" key="6">
    <source>
        <dbReference type="HAMAP-Rule" id="MF_03001"/>
    </source>
</evidence>
<gene>
    <name evidence="6" type="primary">PRT1</name>
    <name evidence="9" type="ORF">KLDO_g2705</name>
</gene>
<dbReference type="PANTHER" id="PTHR14068">
    <property type="entry name" value="EUKARYOTIC TRANSLATION INITIATION FACTOR 3 EIF3 -RELATED"/>
    <property type="match status" value="1"/>
</dbReference>
<keyword evidence="5 6" id="KW-0648">Protein biosynthesis</keyword>
<evidence type="ECO:0000313" key="9">
    <source>
        <dbReference type="EMBL" id="CDO94441.1"/>
    </source>
</evidence>
<keyword evidence="2 6" id="KW-0963">Cytoplasm</keyword>
<dbReference type="InterPro" id="IPR034363">
    <property type="entry name" value="eIF3B_RRM"/>
</dbReference>
<dbReference type="InterPro" id="IPR000504">
    <property type="entry name" value="RRM_dom"/>
</dbReference>
<dbReference type="Proteomes" id="UP000031516">
    <property type="component" value="Unassembled WGS sequence"/>
</dbReference>
<evidence type="ECO:0000256" key="5">
    <source>
        <dbReference type="ARBA" id="ARBA00022917"/>
    </source>
</evidence>
<comment type="similarity">
    <text evidence="6 7">Belongs to the eIF-3 subunit B family.</text>
</comment>
<dbReference type="Gene3D" id="3.30.70.330">
    <property type="match status" value="1"/>
</dbReference>
<feature type="domain" description="RRM" evidence="8">
    <location>
        <begin position="37"/>
        <end position="120"/>
    </location>
</feature>
<dbReference type="PIRSF" id="PIRSF036424">
    <property type="entry name" value="eIF3b"/>
    <property type="match status" value="1"/>
</dbReference>
<dbReference type="GO" id="GO:0031369">
    <property type="term" value="F:translation initiation factor binding"/>
    <property type="evidence" value="ECO:0007669"/>
    <property type="project" value="InterPro"/>
</dbReference>
<dbReference type="SUPFAM" id="SSF82171">
    <property type="entry name" value="DPP6 N-terminal domain-like"/>
    <property type="match status" value="1"/>
</dbReference>
<comment type="subunit">
    <text evidence="6 7">Component of the eukaryotic translation initiation factor 3 (eIF-3) complex.</text>
</comment>
<comment type="caution">
    <text evidence="9">The sequence shown here is derived from an EMBL/GenBank/DDBJ whole genome shotgun (WGS) entry which is preliminary data.</text>
</comment>
<dbReference type="EMBL" id="CCBQ010000037">
    <property type="protein sequence ID" value="CDO94441.1"/>
    <property type="molecule type" value="Genomic_DNA"/>
</dbReference>
<evidence type="ECO:0000256" key="3">
    <source>
        <dbReference type="ARBA" id="ARBA00022540"/>
    </source>
</evidence>
<comment type="function">
    <text evidence="6">RNA-binding component of the eukaryotic translation initiation factor 3 (eIF-3) complex, which is involved in protein synthesis of a specialized repertoire of mRNAs and, together with other initiation factors, stimulates binding of mRNA and methionyl-tRNAi to the 40S ribosome. The eIF-3 complex specifically targets and initiates translation of a subset of mRNAs involved in cell proliferation.</text>
</comment>
<evidence type="ECO:0000256" key="2">
    <source>
        <dbReference type="ARBA" id="ARBA00022490"/>
    </source>
</evidence>
<dbReference type="GO" id="GO:0001732">
    <property type="term" value="P:formation of cytoplasmic translation initiation complex"/>
    <property type="evidence" value="ECO:0007669"/>
    <property type="project" value="UniProtKB-UniRule"/>
</dbReference>
<dbReference type="InterPro" id="IPR012677">
    <property type="entry name" value="Nucleotide-bd_a/b_plait_sf"/>
</dbReference>
<dbReference type="CDD" id="cd12278">
    <property type="entry name" value="RRM_eIF3B"/>
    <property type="match status" value="1"/>
</dbReference>
<name>A0A0A8L855_9SACH</name>
<dbReference type="HAMAP" id="MF_03001">
    <property type="entry name" value="eIF3b"/>
    <property type="match status" value="1"/>
</dbReference>
<dbReference type="InterPro" id="IPR011400">
    <property type="entry name" value="EIF3B"/>
</dbReference>
<dbReference type="GO" id="GO:0005852">
    <property type="term" value="C:eukaryotic translation initiation factor 3 complex"/>
    <property type="evidence" value="ECO:0007669"/>
    <property type="project" value="UniProtKB-UniRule"/>
</dbReference>
<dbReference type="GO" id="GO:0033290">
    <property type="term" value="C:eukaryotic 48S preinitiation complex"/>
    <property type="evidence" value="ECO:0007669"/>
    <property type="project" value="UniProtKB-UniRule"/>
</dbReference>
<protein>
    <recommendedName>
        <fullName evidence="6">Eukaryotic translation initiation factor 3 subunit B</fullName>
        <shortName evidence="6">eIF3b</shortName>
    </recommendedName>
    <alternativeName>
        <fullName evidence="6">Eukaryotic translation initiation factor 3 90 kDa subunit homolog</fullName>
        <shortName evidence="6">eIF3 p90</shortName>
    </alternativeName>
    <alternativeName>
        <fullName evidence="6">Translation initiation factor eIF3, p90 subunit homolog</fullName>
    </alternativeName>
</protein>
<dbReference type="PROSITE" id="PS50102">
    <property type="entry name" value="RRM"/>
    <property type="match status" value="1"/>
</dbReference>
<dbReference type="PANTHER" id="PTHR14068:SF0">
    <property type="entry name" value="EUKARYOTIC TRANSLATION INITIATION FACTOR 3 SUBUNIT B"/>
    <property type="match status" value="1"/>
</dbReference>
<dbReference type="OrthoDB" id="10250414at2759"/>
<dbReference type="AlphaFoldDB" id="A0A0A8L855"/>
<dbReference type="SUPFAM" id="SSF54928">
    <property type="entry name" value="RNA-binding domain, RBD"/>
    <property type="match status" value="1"/>
</dbReference>
<dbReference type="Pfam" id="PF00076">
    <property type="entry name" value="RRM_1"/>
    <property type="match status" value="1"/>
</dbReference>
<accession>A0A0A8L855</accession>
<evidence type="ECO:0000256" key="4">
    <source>
        <dbReference type="ARBA" id="ARBA00022884"/>
    </source>
</evidence>
<proteinExistence type="inferred from homology"/>
<sequence>MASIEDLKIEDIPVDDIDFSDLEREFQFNDGGVNFDNFLVVDGAPVAAESKVPVLQKVLSKLFSQAGNVVDIQIPVEDGKTKGHLFIEMESVPAAKEAIKLFNGKKLDAKHRLLVNSLNDMEKYGSDDFDSQSHEPVVPEFAPTDFLRSWLQNKDGRDQFILQKGEMTRVFWNRLAHQPDGVCEARKNWSNDVVKFSPKGTYLLSFHDQGVTSWGGPNFERLKRFYHPDVSRLDVSPTEKFLVTFSMNPIKPTEDSPFSAESEGHQICVWDLATGFLMKTFGIPPNAMLQWPLIRFSYDDKYCGRLGPNALALYDIENNFQLLDGKLHKVEGIQDFSFAPKAVQLTYNRRKSDPVPLLAYWTPETNNQSCKAFLMTIPNKRIVKTVNLVQVSNVVIHWHPQADFVCFQVDRHTKSKKTFFTNLEICKLTESEIPVEKIEMKDRVLELGWEPKGDRFVVISKMDNGGEENPMYPKNFVKFFAPEKKENKDKDLAVLPEQLRWKLVKTVDQQFSNCISWSPAGRFVAVCTIVNGKEIRKASLDFYDFDFTGEKTLNEVKEVKASLQIVSHIDNQFFTDLEWDSSGRFLTAWSSYSKHKLENGYTVYNCCGEAVRKEIVDEFRNFVWRPRPDTLLSNSEKKKARKNLKQWSVKFEEQDAMESDSALRDLILKRRAELSAWVSYREEAEERLQSEDNYTIFNDFTQDEGDETQYVTVEEVKEEILEESQEEVESFE</sequence>
<keyword evidence="4 6" id="KW-0694">RNA-binding</keyword>
<dbReference type="GO" id="GO:0016282">
    <property type="term" value="C:eukaryotic 43S preinitiation complex"/>
    <property type="evidence" value="ECO:0007669"/>
    <property type="project" value="UniProtKB-UniRule"/>
</dbReference>